<dbReference type="SUPFAM" id="SSF81301">
    <property type="entry name" value="Nucleotidyltransferase"/>
    <property type="match status" value="1"/>
</dbReference>
<dbReference type="STRING" id="36874.HQ34_02795"/>
<dbReference type="NCBIfam" id="TIGR00090">
    <property type="entry name" value="rsfS_iojap_ybeB"/>
    <property type="match status" value="1"/>
</dbReference>
<proteinExistence type="inferred from homology"/>
<protein>
    <recommendedName>
        <fullName evidence="2">Ribosomal silencing factor RsfS</fullName>
    </recommendedName>
</protein>
<dbReference type="Pfam" id="PF02410">
    <property type="entry name" value="RsfS"/>
    <property type="match status" value="1"/>
</dbReference>
<dbReference type="GO" id="GO:0090071">
    <property type="term" value="P:negative regulation of ribosome biogenesis"/>
    <property type="evidence" value="ECO:0007669"/>
    <property type="project" value="UniProtKB-UniRule"/>
</dbReference>
<dbReference type="PANTHER" id="PTHR21043:SF0">
    <property type="entry name" value="MITOCHONDRIAL ASSEMBLY OF RIBOSOMAL LARGE SUBUNIT PROTEIN 1"/>
    <property type="match status" value="1"/>
</dbReference>
<comment type="subcellular location">
    <subcellularLocation>
        <location evidence="2">Cytoplasm</location>
    </subcellularLocation>
</comment>
<dbReference type="eggNOG" id="COG0799">
    <property type="taxonomic scope" value="Bacteria"/>
</dbReference>
<keyword evidence="2" id="KW-0810">Translation regulation</keyword>
<dbReference type="AlphaFoldDB" id="A0A0A2EMV3"/>
<evidence type="ECO:0000313" key="4">
    <source>
        <dbReference type="Proteomes" id="UP000030125"/>
    </source>
</evidence>
<evidence type="ECO:0000313" key="3">
    <source>
        <dbReference type="EMBL" id="KGN78800.1"/>
    </source>
</evidence>
<dbReference type="Proteomes" id="UP000030125">
    <property type="component" value="Unassembled WGS sequence"/>
</dbReference>
<keyword evidence="2" id="KW-0963">Cytoplasm</keyword>
<organism evidence="3 4">
    <name type="scientific">Porphyromonas cangingivalis</name>
    <dbReference type="NCBI Taxonomy" id="36874"/>
    <lineage>
        <taxon>Bacteria</taxon>
        <taxon>Pseudomonadati</taxon>
        <taxon>Bacteroidota</taxon>
        <taxon>Bacteroidia</taxon>
        <taxon>Bacteroidales</taxon>
        <taxon>Porphyromonadaceae</taxon>
        <taxon>Porphyromonas</taxon>
    </lineage>
</organism>
<keyword evidence="2" id="KW-0678">Repressor</keyword>
<gene>
    <name evidence="2" type="primary">rsfS</name>
    <name evidence="3" type="ORF">HQ35_09145</name>
</gene>
<dbReference type="GO" id="GO:0043023">
    <property type="term" value="F:ribosomal large subunit binding"/>
    <property type="evidence" value="ECO:0007669"/>
    <property type="project" value="TreeGrafter"/>
</dbReference>
<evidence type="ECO:0000256" key="2">
    <source>
        <dbReference type="HAMAP-Rule" id="MF_01477"/>
    </source>
</evidence>
<dbReference type="EMBL" id="JQJD01000057">
    <property type="protein sequence ID" value="KGN78800.1"/>
    <property type="molecule type" value="Genomic_DNA"/>
</dbReference>
<dbReference type="GO" id="GO:0042256">
    <property type="term" value="P:cytosolic ribosome assembly"/>
    <property type="evidence" value="ECO:0007669"/>
    <property type="project" value="UniProtKB-UniRule"/>
</dbReference>
<comment type="caution">
    <text evidence="3">The sequence shown here is derived from an EMBL/GenBank/DDBJ whole genome shotgun (WGS) entry which is preliminary data.</text>
</comment>
<dbReference type="Gene3D" id="3.30.460.10">
    <property type="entry name" value="Beta Polymerase, domain 2"/>
    <property type="match status" value="1"/>
</dbReference>
<dbReference type="InterPro" id="IPR043519">
    <property type="entry name" value="NT_sf"/>
</dbReference>
<dbReference type="HAMAP" id="MF_01477">
    <property type="entry name" value="Iojap_RsfS"/>
    <property type="match status" value="1"/>
</dbReference>
<accession>A0A0A2EMV3</accession>
<comment type="function">
    <text evidence="2">Functions as a ribosomal silencing factor. Interacts with ribosomal protein uL14 (rplN), blocking formation of intersubunit bridge B8. Prevents association of the 30S and 50S ribosomal subunits and the formation of functional ribosomes, thus repressing translation.</text>
</comment>
<evidence type="ECO:0000256" key="1">
    <source>
        <dbReference type="ARBA" id="ARBA00010574"/>
    </source>
</evidence>
<dbReference type="PANTHER" id="PTHR21043">
    <property type="entry name" value="IOJAP SUPERFAMILY ORTHOLOG"/>
    <property type="match status" value="1"/>
</dbReference>
<dbReference type="GO" id="GO:0017148">
    <property type="term" value="P:negative regulation of translation"/>
    <property type="evidence" value="ECO:0007669"/>
    <property type="project" value="UniProtKB-UniRule"/>
</dbReference>
<dbReference type="OrthoDB" id="9793681at2"/>
<keyword evidence="4" id="KW-1185">Reference proteome</keyword>
<sequence>MKTTTANSKALVDSIVEGIKEKKGKNIVIIDMANVDDSICNYMVIAEGNTPVQVEAIQDSVLDTARIQTGEKPLHSHIGNGEWVAMDYVDVMVHIFVPALREFYNIEQLWADAKQIRLENE</sequence>
<comment type="subunit">
    <text evidence="2">Interacts with ribosomal protein uL14 (rplN).</text>
</comment>
<dbReference type="GO" id="GO:0005737">
    <property type="term" value="C:cytoplasm"/>
    <property type="evidence" value="ECO:0007669"/>
    <property type="project" value="UniProtKB-SubCell"/>
</dbReference>
<reference evidence="3 4" key="1">
    <citation type="submission" date="2014-08" db="EMBL/GenBank/DDBJ databases">
        <title>Porphyromonas cangingivalis strain:COT-109_OH1386 Genome sequencing.</title>
        <authorList>
            <person name="Wallis C."/>
            <person name="Deusch O."/>
            <person name="O'Flynn C."/>
            <person name="Davis I."/>
            <person name="Jospin G."/>
            <person name="Darling A.E."/>
            <person name="Coil D.A."/>
            <person name="Alexiev A."/>
            <person name="Horsfall A."/>
            <person name="Kirkwood N."/>
            <person name="Harris S."/>
            <person name="Eisen J.A."/>
        </authorList>
    </citation>
    <scope>NUCLEOTIDE SEQUENCE [LARGE SCALE GENOMIC DNA]</scope>
    <source>
        <strain evidence="4">COT-109 OH1386</strain>
    </source>
</reference>
<name>A0A0A2EMV3_PORCN</name>
<dbReference type="InterPro" id="IPR004394">
    <property type="entry name" value="Iojap/RsfS/C7orf30"/>
</dbReference>
<comment type="similarity">
    <text evidence="1 2">Belongs to the Iojap/RsfS family.</text>
</comment>
<dbReference type="RefSeq" id="WP_036852650.1">
    <property type="nucleotide sequence ID" value="NZ_JQJD01000057.1"/>
</dbReference>